<gene>
    <name evidence="4" type="ORF">Fuma_05374</name>
</gene>
<evidence type="ECO:0000259" key="2">
    <source>
        <dbReference type="Pfam" id="PF07587"/>
    </source>
</evidence>
<dbReference type="Proteomes" id="UP000187735">
    <property type="component" value="Chromosome"/>
</dbReference>
<keyword evidence="5" id="KW-1185">Reference proteome</keyword>
<evidence type="ECO:0000313" key="4">
    <source>
        <dbReference type="EMBL" id="APZ95713.1"/>
    </source>
</evidence>
<dbReference type="InterPro" id="IPR011429">
    <property type="entry name" value="Cyt_c_Planctomycete-type"/>
</dbReference>
<proteinExistence type="predicted"/>
<feature type="domain" description="DUF1553" evidence="2">
    <location>
        <begin position="792"/>
        <end position="1028"/>
    </location>
</feature>
<dbReference type="InterPro" id="IPR011444">
    <property type="entry name" value="DUF1549"/>
</dbReference>
<evidence type="ECO:0000259" key="3">
    <source>
        <dbReference type="Pfam" id="PF07635"/>
    </source>
</evidence>
<dbReference type="KEGG" id="fmr:Fuma_05374"/>
<feature type="domain" description="DUF1549" evidence="1">
    <location>
        <begin position="465"/>
        <end position="668"/>
    </location>
</feature>
<dbReference type="PANTHER" id="PTHR35889:SF3">
    <property type="entry name" value="F-BOX DOMAIN-CONTAINING PROTEIN"/>
    <property type="match status" value="1"/>
</dbReference>
<feature type="domain" description="Cytochrome C Planctomycete-type" evidence="3">
    <location>
        <begin position="348"/>
        <end position="406"/>
    </location>
</feature>
<sequence length="1056" mass="119487">MNPLTVSRFRQKKRERFAEGRCRVPAWTSLASGGSFFLSFAVLLFSAAATIAADDVRNRDASEKPADLIAYDSFDYSRGLFRGQDLGLGWKNPWKVSRSAVPEITDDVSPTVTAANKTAARVLKLRGTGARNNPLRRELKQPQSDDDLFVRFDLRYLGEDAPSEVVDPEFFVLWLDRLDGGDHSTHAANVPNIGLHTADRGPKKGRNVFMIRIGPANTSWTKIEVQPNRTYRVVAKLSKSRPGDRADYDRLDMWIDPTPDKLSSPDATVSGAQSTGLIRWIGFSTGVKTEASDRIHIDDLLLTNSWKSVLDDSVNSVAEPEPAGHNGVVWDKPVDFKRDVYPVLKSRCFDCHAGDKPDSGYRLDVYRELLGYSTGEVLAEPGGSRHSRLLEVVAADSEEDRMPPDGDDPLTDQQIAMLKAWIDQGMKWDDKLLPPPSRKSDHWAFQSVGRPDVPHVDDRSWIRTPVDAFIRRRHADAGVTHAAEATKQTLVRRLYLDIIGLPPTPEQVDEFLFDESPKAYEDLVEQLLHSPHYGERWGRYWLDLARWAESQGYQHDIVRPYAWRYRDYVIDSFNADKPYDRFLREQLAGDELEPYSDENVIATGFLAAARISGNQEDTNIQRNDVMVDIVNATGSAVLGLTLECAQCHNHKFDPVSQRDYYRLQAFFVKGQLGNLSLRDSDANNPTDLEKWIPKPAFNFYSKEAKALVRQKLFQPIKEPHTWGYLSAETGRPNIERFPVVNRRPIRWQPASLKQMEARMLIRGDAGNQGPVVNSGWPEVLGATPSSLGDKPRSALVDWMADPQNPLVSRVWVNRLWQYHFGRGIVATPSDFGVEGAKPTHPELLDWLATELMTNGWSTRHIHRQILLSSTYRQERRHNKANAAIDIDNKLLWQWPRRRLEAEAIRDSVLVATGELDRRVGGVSVPPEREEDNLRRTIYLFQQRSAMPSVMEMFDAPEGIASCSRRSVSTVALQPLFMLNSQFMARRATALAEAVTNLASEPDQQIDFAFQRTLSRSPDADERQLAREILSSRSNDQSSLMQLCHALLNLNEFVYIP</sequence>
<dbReference type="EMBL" id="CP017641">
    <property type="protein sequence ID" value="APZ95713.1"/>
    <property type="molecule type" value="Genomic_DNA"/>
</dbReference>
<dbReference type="AlphaFoldDB" id="A0A1P8WNS6"/>
<evidence type="ECO:0000259" key="1">
    <source>
        <dbReference type="Pfam" id="PF07583"/>
    </source>
</evidence>
<dbReference type="PANTHER" id="PTHR35889">
    <property type="entry name" value="CYCLOINULO-OLIGOSACCHARIDE FRUCTANOTRANSFERASE-RELATED"/>
    <property type="match status" value="1"/>
</dbReference>
<dbReference type="Pfam" id="PF07635">
    <property type="entry name" value="PSCyt1"/>
    <property type="match status" value="1"/>
</dbReference>
<accession>A0A1P8WNS6</accession>
<dbReference type="InterPro" id="IPR022655">
    <property type="entry name" value="DUF1553"/>
</dbReference>
<dbReference type="Pfam" id="PF07583">
    <property type="entry name" value="PSCyt2"/>
    <property type="match status" value="1"/>
</dbReference>
<dbReference type="STRING" id="1891926.Fuma_05374"/>
<evidence type="ECO:0000313" key="5">
    <source>
        <dbReference type="Proteomes" id="UP000187735"/>
    </source>
</evidence>
<organism evidence="4 5">
    <name type="scientific">Fuerstiella marisgermanici</name>
    <dbReference type="NCBI Taxonomy" id="1891926"/>
    <lineage>
        <taxon>Bacteria</taxon>
        <taxon>Pseudomonadati</taxon>
        <taxon>Planctomycetota</taxon>
        <taxon>Planctomycetia</taxon>
        <taxon>Planctomycetales</taxon>
        <taxon>Planctomycetaceae</taxon>
        <taxon>Fuerstiella</taxon>
    </lineage>
</organism>
<dbReference type="Pfam" id="PF07587">
    <property type="entry name" value="PSD1"/>
    <property type="match status" value="1"/>
</dbReference>
<protein>
    <submittedName>
        <fullName evidence="4">Planctomycete cytochrome C</fullName>
    </submittedName>
</protein>
<reference evidence="4 5" key="1">
    <citation type="journal article" date="2016" name="Front. Microbiol.">
        <title>Fuerstia marisgermanicae gen. nov., sp. nov., an Unusual Member of the Phylum Planctomycetes from the German Wadden Sea.</title>
        <authorList>
            <person name="Kohn T."/>
            <person name="Heuer A."/>
            <person name="Jogler M."/>
            <person name="Vollmers J."/>
            <person name="Boedeker C."/>
            <person name="Bunk B."/>
            <person name="Rast P."/>
            <person name="Borchert D."/>
            <person name="Glockner I."/>
            <person name="Freese H.M."/>
            <person name="Klenk H.P."/>
            <person name="Overmann J."/>
            <person name="Kaster A.K."/>
            <person name="Rohde M."/>
            <person name="Wiegand S."/>
            <person name="Jogler C."/>
        </authorList>
    </citation>
    <scope>NUCLEOTIDE SEQUENCE [LARGE SCALE GENOMIC DNA]</scope>
    <source>
        <strain evidence="4 5">NH11</strain>
    </source>
</reference>
<name>A0A1P8WNS6_9PLAN</name>